<gene>
    <name evidence="9" type="ORF">ENS56_04180</name>
</gene>
<feature type="transmembrane region" description="Helical" evidence="7">
    <location>
        <begin position="130"/>
        <end position="150"/>
    </location>
</feature>
<dbReference type="AlphaFoldDB" id="A0A832DGW3"/>
<feature type="transmembrane region" description="Helical" evidence="7">
    <location>
        <begin position="235"/>
        <end position="254"/>
    </location>
</feature>
<dbReference type="GO" id="GO:0005886">
    <property type="term" value="C:plasma membrane"/>
    <property type="evidence" value="ECO:0007669"/>
    <property type="project" value="UniProtKB-SubCell"/>
</dbReference>
<keyword evidence="3" id="KW-1003">Cell membrane</keyword>
<dbReference type="SUPFAM" id="SSF161098">
    <property type="entry name" value="MetI-like"/>
    <property type="match status" value="1"/>
</dbReference>
<evidence type="ECO:0000256" key="7">
    <source>
        <dbReference type="RuleBase" id="RU363032"/>
    </source>
</evidence>
<dbReference type="EMBL" id="DSVI01000004">
    <property type="protein sequence ID" value="HGT47207.1"/>
    <property type="molecule type" value="Genomic_DNA"/>
</dbReference>
<comment type="subcellular location">
    <subcellularLocation>
        <location evidence="1 7">Cell membrane</location>
        <topology evidence="1 7">Multi-pass membrane protein</topology>
    </subcellularLocation>
</comment>
<organism evidence="9">
    <name type="scientific">Ignavibacterium album</name>
    <dbReference type="NCBI Taxonomy" id="591197"/>
    <lineage>
        <taxon>Bacteria</taxon>
        <taxon>Pseudomonadati</taxon>
        <taxon>Ignavibacteriota</taxon>
        <taxon>Ignavibacteria</taxon>
        <taxon>Ignavibacteriales</taxon>
        <taxon>Ignavibacteriaceae</taxon>
        <taxon>Ignavibacterium</taxon>
    </lineage>
</organism>
<keyword evidence="2 7" id="KW-0813">Transport</keyword>
<dbReference type="CDD" id="cd06261">
    <property type="entry name" value="TM_PBP2"/>
    <property type="match status" value="1"/>
</dbReference>
<dbReference type="PANTHER" id="PTHR43744:SF12">
    <property type="entry name" value="ABC TRANSPORTER PERMEASE PROTEIN MG189-RELATED"/>
    <property type="match status" value="1"/>
</dbReference>
<dbReference type="PANTHER" id="PTHR43744">
    <property type="entry name" value="ABC TRANSPORTER PERMEASE PROTEIN MG189-RELATED-RELATED"/>
    <property type="match status" value="1"/>
</dbReference>
<evidence type="ECO:0000313" key="9">
    <source>
        <dbReference type="EMBL" id="HGT47207.1"/>
    </source>
</evidence>
<keyword evidence="4 7" id="KW-0812">Transmembrane</keyword>
<proteinExistence type="inferred from homology"/>
<feature type="transmembrane region" description="Helical" evidence="7">
    <location>
        <begin position="102"/>
        <end position="124"/>
    </location>
</feature>
<evidence type="ECO:0000256" key="5">
    <source>
        <dbReference type="ARBA" id="ARBA00022989"/>
    </source>
</evidence>
<dbReference type="PROSITE" id="PS50928">
    <property type="entry name" value="ABC_TM1"/>
    <property type="match status" value="1"/>
</dbReference>
<evidence type="ECO:0000256" key="3">
    <source>
        <dbReference type="ARBA" id="ARBA00022475"/>
    </source>
</evidence>
<keyword evidence="5 7" id="KW-1133">Transmembrane helix</keyword>
<evidence type="ECO:0000256" key="6">
    <source>
        <dbReference type="ARBA" id="ARBA00023136"/>
    </source>
</evidence>
<dbReference type="Gene3D" id="1.10.3720.10">
    <property type="entry name" value="MetI-like"/>
    <property type="match status" value="1"/>
</dbReference>
<accession>A0A832DGW3</accession>
<comment type="similarity">
    <text evidence="7">Belongs to the binding-protein-dependent transport system permease family.</text>
</comment>
<dbReference type="GO" id="GO:0055085">
    <property type="term" value="P:transmembrane transport"/>
    <property type="evidence" value="ECO:0007669"/>
    <property type="project" value="InterPro"/>
</dbReference>
<comment type="caution">
    <text evidence="9">The sequence shown here is derived from an EMBL/GenBank/DDBJ whole genome shotgun (WGS) entry which is preliminary data.</text>
</comment>
<evidence type="ECO:0000256" key="4">
    <source>
        <dbReference type="ARBA" id="ARBA00022692"/>
    </source>
</evidence>
<reference evidence="9" key="1">
    <citation type="journal article" date="2020" name="mSystems">
        <title>Genome- and Community-Level Interaction Insights into Carbon Utilization and Element Cycling Functions of Hydrothermarchaeota in Hydrothermal Sediment.</title>
        <authorList>
            <person name="Zhou Z."/>
            <person name="Liu Y."/>
            <person name="Xu W."/>
            <person name="Pan J."/>
            <person name="Luo Z.H."/>
            <person name="Li M."/>
        </authorList>
    </citation>
    <scope>NUCLEOTIDE SEQUENCE [LARGE SCALE GENOMIC DNA]</scope>
    <source>
        <strain evidence="9">SpSt-500</strain>
    </source>
</reference>
<feature type="transmembrane region" description="Helical" evidence="7">
    <location>
        <begin position="7"/>
        <end position="31"/>
    </location>
</feature>
<keyword evidence="6 7" id="KW-0472">Membrane</keyword>
<evidence type="ECO:0000256" key="1">
    <source>
        <dbReference type="ARBA" id="ARBA00004651"/>
    </source>
</evidence>
<feature type="transmembrane region" description="Helical" evidence="7">
    <location>
        <begin position="179"/>
        <end position="200"/>
    </location>
</feature>
<name>A0A832DGW3_9BACT</name>
<protein>
    <submittedName>
        <fullName evidence="9">Carbohydrate ABC transporter permease</fullName>
    </submittedName>
</protein>
<dbReference type="InterPro" id="IPR000515">
    <property type="entry name" value="MetI-like"/>
</dbReference>
<feature type="transmembrane region" description="Helical" evidence="7">
    <location>
        <begin position="65"/>
        <end position="90"/>
    </location>
</feature>
<evidence type="ECO:0000259" key="8">
    <source>
        <dbReference type="PROSITE" id="PS50928"/>
    </source>
</evidence>
<dbReference type="InterPro" id="IPR035906">
    <property type="entry name" value="MetI-like_sf"/>
</dbReference>
<sequence>MKKIILHIVLIFVAVITLIPFLWMISASLMYDGHASVFPPRFIPDEFTLMQYKRLFERMSIARNFINSLVLSILVTIISLTLNSMAGFAFAKYRFRGKDKLFNLLLSSMIIPAQVTMLPLFLMLKWMGFINTYMAIIIPGLANIFGIFLIRQYCISIPDSLIEAARIDGANDFLIYRKIILPLLTPVLATLAIFTFLVTWNDFLWPLIVMTDDTMYTLPVALANLMLEHTKDPELMMAGSVLTIMPVIIVFLALQKYYMKGLMLGSVKE</sequence>
<dbReference type="Pfam" id="PF00528">
    <property type="entry name" value="BPD_transp_1"/>
    <property type="match status" value="1"/>
</dbReference>
<evidence type="ECO:0000256" key="2">
    <source>
        <dbReference type="ARBA" id="ARBA00022448"/>
    </source>
</evidence>
<feature type="domain" description="ABC transmembrane type-1" evidence="8">
    <location>
        <begin position="65"/>
        <end position="254"/>
    </location>
</feature>